<proteinExistence type="inferred from homology"/>
<evidence type="ECO:0000256" key="1">
    <source>
        <dbReference type="ARBA" id="ARBA00004141"/>
    </source>
</evidence>
<feature type="transmembrane region" description="Helical" evidence="10">
    <location>
        <begin position="102"/>
        <end position="123"/>
    </location>
</feature>
<name>A0ABP7CRJ5_9MICC</name>
<comment type="caution">
    <text evidence="12">The sequence shown here is derived from an EMBL/GenBank/DDBJ whole genome shotgun (WGS) entry which is preliminary data.</text>
</comment>
<organism evidence="12 13">
    <name type="scientific">Zhihengliuella alba</name>
    <dbReference type="NCBI Taxonomy" id="547018"/>
    <lineage>
        <taxon>Bacteria</taxon>
        <taxon>Bacillati</taxon>
        <taxon>Actinomycetota</taxon>
        <taxon>Actinomycetes</taxon>
        <taxon>Micrococcales</taxon>
        <taxon>Micrococcaceae</taxon>
        <taxon>Zhihengliuella</taxon>
    </lineage>
</organism>
<dbReference type="Gene3D" id="1.20.1440.130">
    <property type="entry name" value="VKOR domain"/>
    <property type="match status" value="1"/>
</dbReference>
<keyword evidence="6" id="KW-0560">Oxidoreductase</keyword>
<feature type="transmembrane region" description="Helical" evidence="10">
    <location>
        <begin position="173"/>
        <end position="198"/>
    </location>
</feature>
<keyword evidence="3 10" id="KW-0812">Transmembrane</keyword>
<dbReference type="InterPro" id="IPR041714">
    <property type="entry name" value="VKOR_Actinobacteria"/>
</dbReference>
<evidence type="ECO:0000256" key="3">
    <source>
        <dbReference type="ARBA" id="ARBA00022692"/>
    </source>
</evidence>
<feature type="transmembrane region" description="Helical" evidence="10">
    <location>
        <begin position="16"/>
        <end position="36"/>
    </location>
</feature>
<keyword evidence="7 10" id="KW-0472">Membrane</keyword>
<dbReference type="Pfam" id="PF07884">
    <property type="entry name" value="VKOR"/>
    <property type="match status" value="1"/>
</dbReference>
<feature type="transmembrane region" description="Helical" evidence="10">
    <location>
        <begin position="76"/>
        <end position="95"/>
    </location>
</feature>
<evidence type="ECO:0000256" key="4">
    <source>
        <dbReference type="ARBA" id="ARBA00022719"/>
    </source>
</evidence>
<gene>
    <name evidence="12" type="ORF">GCM10022377_04790</name>
</gene>
<dbReference type="EMBL" id="BAABCJ010000001">
    <property type="protein sequence ID" value="GAA3694983.1"/>
    <property type="molecule type" value="Genomic_DNA"/>
</dbReference>
<evidence type="ECO:0000256" key="7">
    <source>
        <dbReference type="ARBA" id="ARBA00023136"/>
    </source>
</evidence>
<evidence type="ECO:0000256" key="2">
    <source>
        <dbReference type="ARBA" id="ARBA00006214"/>
    </source>
</evidence>
<comment type="similarity">
    <text evidence="2">Belongs to the VKOR family.</text>
</comment>
<keyword evidence="4" id="KW-0874">Quinone</keyword>
<dbReference type="Proteomes" id="UP001501536">
    <property type="component" value="Unassembled WGS sequence"/>
</dbReference>
<evidence type="ECO:0000256" key="8">
    <source>
        <dbReference type="ARBA" id="ARBA00023157"/>
    </source>
</evidence>
<keyword evidence="13" id="KW-1185">Reference proteome</keyword>
<sequence length="199" mass="21454">MSDMQSASSPTRPVRFGWFLAIAGAVAWLASVTLTLERLALYNDPGHVTSCDINPWVSCGAVMQEWQAALFGFPNPFIGVVGFAVVVTIGITLVAGARLPRWYWIGLQIGMTLGFAFIVWLWSQALYSIHILCLYCMVVWAMMIPLFVMTTARNIAAGVFGGGPRLRAAAAEWGWVVAAGLVVLCAASVLISFSGVFFG</sequence>
<evidence type="ECO:0000256" key="6">
    <source>
        <dbReference type="ARBA" id="ARBA00023002"/>
    </source>
</evidence>
<keyword evidence="8" id="KW-1015">Disulfide bond</keyword>
<evidence type="ECO:0000256" key="5">
    <source>
        <dbReference type="ARBA" id="ARBA00022989"/>
    </source>
</evidence>
<feature type="domain" description="Vitamin K epoxide reductase" evidence="11">
    <location>
        <begin position="13"/>
        <end position="154"/>
    </location>
</feature>
<evidence type="ECO:0000256" key="9">
    <source>
        <dbReference type="ARBA" id="ARBA00023284"/>
    </source>
</evidence>
<keyword evidence="9" id="KW-0676">Redox-active center</keyword>
<protein>
    <recommendedName>
        <fullName evidence="11">Vitamin K epoxide reductase domain-containing protein</fullName>
    </recommendedName>
</protein>
<accession>A0ABP7CRJ5</accession>
<dbReference type="CDD" id="cd12922">
    <property type="entry name" value="VKOR_5"/>
    <property type="match status" value="1"/>
</dbReference>
<comment type="subcellular location">
    <subcellularLocation>
        <location evidence="1">Membrane</location>
        <topology evidence="1">Multi-pass membrane protein</topology>
    </subcellularLocation>
</comment>
<feature type="transmembrane region" description="Helical" evidence="10">
    <location>
        <begin position="129"/>
        <end position="152"/>
    </location>
</feature>
<dbReference type="InterPro" id="IPR012932">
    <property type="entry name" value="VKOR"/>
</dbReference>
<dbReference type="InterPro" id="IPR038354">
    <property type="entry name" value="VKOR_sf"/>
</dbReference>
<reference evidence="13" key="1">
    <citation type="journal article" date="2019" name="Int. J. Syst. Evol. Microbiol.">
        <title>The Global Catalogue of Microorganisms (GCM) 10K type strain sequencing project: providing services to taxonomists for standard genome sequencing and annotation.</title>
        <authorList>
            <consortium name="The Broad Institute Genomics Platform"/>
            <consortium name="The Broad Institute Genome Sequencing Center for Infectious Disease"/>
            <person name="Wu L."/>
            <person name="Ma J."/>
        </authorList>
    </citation>
    <scope>NUCLEOTIDE SEQUENCE [LARGE SCALE GENOMIC DNA]</scope>
    <source>
        <strain evidence="13">JCM 16961</strain>
    </source>
</reference>
<evidence type="ECO:0000313" key="12">
    <source>
        <dbReference type="EMBL" id="GAA3694983.1"/>
    </source>
</evidence>
<dbReference type="RefSeq" id="WP_344879407.1">
    <property type="nucleotide sequence ID" value="NZ_BAABCJ010000001.1"/>
</dbReference>
<dbReference type="SMART" id="SM00756">
    <property type="entry name" value="VKc"/>
    <property type="match status" value="1"/>
</dbReference>
<keyword evidence="5 10" id="KW-1133">Transmembrane helix</keyword>
<evidence type="ECO:0000313" key="13">
    <source>
        <dbReference type="Proteomes" id="UP001501536"/>
    </source>
</evidence>
<evidence type="ECO:0000259" key="11">
    <source>
        <dbReference type="SMART" id="SM00756"/>
    </source>
</evidence>
<evidence type="ECO:0000256" key="10">
    <source>
        <dbReference type="SAM" id="Phobius"/>
    </source>
</evidence>